<dbReference type="InterPro" id="IPR035451">
    <property type="entry name" value="Ada-like_dom_sf"/>
</dbReference>
<dbReference type="GO" id="GO:0008168">
    <property type="term" value="F:methyltransferase activity"/>
    <property type="evidence" value="ECO:0007669"/>
    <property type="project" value="UniProtKB-KW"/>
</dbReference>
<evidence type="ECO:0000313" key="9">
    <source>
        <dbReference type="EMBL" id="EAW12544.1"/>
    </source>
</evidence>
<evidence type="ECO:0000256" key="5">
    <source>
        <dbReference type="ARBA" id="ARBA00023159"/>
    </source>
</evidence>
<evidence type="ECO:0000259" key="8">
    <source>
        <dbReference type="PROSITE" id="PS01124"/>
    </source>
</evidence>
<dbReference type="Gene3D" id="1.10.10.60">
    <property type="entry name" value="Homeodomain-like"/>
    <property type="match status" value="1"/>
</dbReference>
<keyword evidence="3" id="KW-0805">Transcription regulation</keyword>
<organism evidence="9 10">
    <name type="scientific">Aspergillus clavatus (strain ATCC 1007 / CBS 513.65 / DSM 816 / NCTC 3887 / NRRL 1 / QM 1276 / 107)</name>
    <dbReference type="NCBI Taxonomy" id="344612"/>
    <lineage>
        <taxon>Eukaryota</taxon>
        <taxon>Fungi</taxon>
        <taxon>Dikarya</taxon>
        <taxon>Ascomycota</taxon>
        <taxon>Pezizomycotina</taxon>
        <taxon>Eurotiomycetes</taxon>
        <taxon>Eurotiomycetidae</taxon>
        <taxon>Eurotiales</taxon>
        <taxon>Aspergillaceae</taxon>
        <taxon>Aspergillus</taxon>
        <taxon>Aspergillus subgen. Fumigati</taxon>
    </lineage>
</organism>
<reference evidence="9 10" key="1">
    <citation type="journal article" date="2008" name="PLoS Genet.">
        <title>Genomic islands in the pathogenic filamentous fungus Aspergillus fumigatus.</title>
        <authorList>
            <person name="Fedorova N.D."/>
            <person name="Khaldi N."/>
            <person name="Joardar V.S."/>
            <person name="Maiti R."/>
            <person name="Amedeo P."/>
            <person name="Anderson M.J."/>
            <person name="Crabtree J."/>
            <person name="Silva J.C."/>
            <person name="Badger J.H."/>
            <person name="Albarraq A."/>
            <person name="Angiuoli S."/>
            <person name="Bussey H."/>
            <person name="Bowyer P."/>
            <person name="Cotty P.J."/>
            <person name="Dyer P.S."/>
            <person name="Egan A."/>
            <person name="Galens K."/>
            <person name="Fraser-Liggett C.M."/>
            <person name="Haas B.J."/>
            <person name="Inman J.M."/>
            <person name="Kent R."/>
            <person name="Lemieux S."/>
            <person name="Malavazi I."/>
            <person name="Orvis J."/>
            <person name="Roemer T."/>
            <person name="Ronning C.M."/>
            <person name="Sundaram J.P."/>
            <person name="Sutton G."/>
            <person name="Turner G."/>
            <person name="Venter J.C."/>
            <person name="White O.R."/>
            <person name="Whitty B.R."/>
            <person name="Youngman P."/>
            <person name="Wolfe K.H."/>
            <person name="Goldman G.H."/>
            <person name="Wortman J.R."/>
            <person name="Jiang B."/>
            <person name="Denning D.W."/>
            <person name="Nierman W.C."/>
        </authorList>
    </citation>
    <scope>NUCLEOTIDE SEQUENCE [LARGE SCALE GENOMIC DNA]</scope>
    <source>
        <strain evidence="10">ATCC 1007 / CBS 513.65 / DSM 816 / NCTC 3887 / NRRL 1</strain>
    </source>
</reference>
<dbReference type="GO" id="GO:0032259">
    <property type="term" value="P:methylation"/>
    <property type="evidence" value="ECO:0007669"/>
    <property type="project" value="UniProtKB-KW"/>
</dbReference>
<dbReference type="KEGG" id="act:ACLA_009670"/>
<feature type="region of interest" description="Disordered" evidence="7">
    <location>
        <begin position="1"/>
        <end position="21"/>
    </location>
</feature>
<dbReference type="STRING" id="344612.A1C9X6"/>
<evidence type="ECO:0000256" key="1">
    <source>
        <dbReference type="ARBA" id="ARBA00001947"/>
    </source>
</evidence>
<dbReference type="Gene3D" id="3.40.10.10">
    <property type="entry name" value="DNA Methylphosphotriester Repair Domain"/>
    <property type="match status" value="1"/>
</dbReference>
<accession>A1C9X6</accession>
<dbReference type="Pfam" id="PF02805">
    <property type="entry name" value="Ada_Zn_binding"/>
    <property type="match status" value="1"/>
</dbReference>
<dbReference type="GeneID" id="4706125"/>
<dbReference type="SUPFAM" id="SSF46689">
    <property type="entry name" value="Homeodomain-like"/>
    <property type="match status" value="1"/>
</dbReference>
<dbReference type="InterPro" id="IPR004026">
    <property type="entry name" value="Ada_DNA_repair_Zn-bd"/>
</dbReference>
<dbReference type="GO" id="GO:0003700">
    <property type="term" value="F:DNA-binding transcription factor activity"/>
    <property type="evidence" value="ECO:0007669"/>
    <property type="project" value="InterPro"/>
</dbReference>
<keyword evidence="4" id="KW-0238">DNA-binding</keyword>
<evidence type="ECO:0000256" key="3">
    <source>
        <dbReference type="ARBA" id="ARBA00023015"/>
    </source>
</evidence>
<feature type="domain" description="HTH araC/xylS-type" evidence="8">
    <location>
        <begin position="105"/>
        <end position="152"/>
    </location>
</feature>
<dbReference type="PROSITE" id="PS01124">
    <property type="entry name" value="HTH_ARAC_FAMILY_2"/>
    <property type="match status" value="1"/>
</dbReference>
<keyword evidence="2" id="KW-0489">Methyltransferase</keyword>
<dbReference type="HOGENOM" id="CLU_000445_81_3_1"/>
<dbReference type="eggNOG" id="ENOG502S6W3">
    <property type="taxonomic scope" value="Eukaryota"/>
</dbReference>
<dbReference type="AlphaFoldDB" id="A1C9X6"/>
<dbReference type="Pfam" id="PF00165">
    <property type="entry name" value="HTH_AraC"/>
    <property type="match status" value="1"/>
</dbReference>
<evidence type="ECO:0000256" key="6">
    <source>
        <dbReference type="ARBA" id="ARBA00023163"/>
    </source>
</evidence>
<dbReference type="RefSeq" id="XP_001273970.1">
    <property type="nucleotide sequence ID" value="XM_001273969.1"/>
</dbReference>
<keyword evidence="5" id="KW-0010">Activator</keyword>
<protein>
    <submittedName>
        <fullName evidence="9">DNA repair and transcription factor Ada, putative</fullName>
    </submittedName>
</protein>
<evidence type="ECO:0000256" key="7">
    <source>
        <dbReference type="SAM" id="MobiDB-lite"/>
    </source>
</evidence>
<dbReference type="InterPro" id="IPR009057">
    <property type="entry name" value="Homeodomain-like_sf"/>
</dbReference>
<dbReference type="VEuPathDB" id="FungiDB:ACLA_009670"/>
<name>A1C9X6_ASPCL</name>
<keyword evidence="6" id="KW-0804">Transcription</keyword>
<proteinExistence type="predicted"/>
<gene>
    <name evidence="9" type="ORF">ACLA_009670</name>
</gene>
<dbReference type="InterPro" id="IPR050204">
    <property type="entry name" value="AraC_XylS_family_regulators"/>
</dbReference>
<sequence>MNADDNPPNPPQKPLPLARAARSSTITAARWQAVVTRDATATTFVYAVQTTKIYCRASCPARLARRANISFFDTPAQAEAAGFRPCMRCRPETLSAASPQAQLIQRACERIQADVRDGCKPTLQKLAAEANLTPSHFHRVFKKVMGVTPGQYAAQALGGQGQNVSDGENVVPDVVQDADVSGAWGGFEIPFDDAAISWNDFDAMIAAEDEYVLGLADAQHQDLGFQQVS</sequence>
<dbReference type="EMBL" id="DS027049">
    <property type="protein sequence ID" value="EAW12544.1"/>
    <property type="molecule type" value="Genomic_DNA"/>
</dbReference>
<comment type="cofactor">
    <cofactor evidence="1">
        <name>Zn(2+)</name>
        <dbReference type="ChEBI" id="CHEBI:29105"/>
    </cofactor>
</comment>
<evidence type="ECO:0000256" key="4">
    <source>
        <dbReference type="ARBA" id="ARBA00023125"/>
    </source>
</evidence>
<keyword evidence="10" id="KW-1185">Reference proteome</keyword>
<dbReference type="InterPro" id="IPR018060">
    <property type="entry name" value="HTH_AraC"/>
</dbReference>
<dbReference type="GO" id="GO:0008270">
    <property type="term" value="F:zinc ion binding"/>
    <property type="evidence" value="ECO:0007669"/>
    <property type="project" value="InterPro"/>
</dbReference>
<dbReference type="SUPFAM" id="SSF57884">
    <property type="entry name" value="Ada DNA repair protein, N-terminal domain (N-Ada 10)"/>
    <property type="match status" value="1"/>
</dbReference>
<dbReference type="OMA" id="WLAIQTR"/>
<dbReference type="OrthoDB" id="2447880at2759"/>
<evidence type="ECO:0000313" key="10">
    <source>
        <dbReference type="Proteomes" id="UP000006701"/>
    </source>
</evidence>
<dbReference type="PANTHER" id="PTHR46796">
    <property type="entry name" value="HTH-TYPE TRANSCRIPTIONAL ACTIVATOR RHAS-RELATED"/>
    <property type="match status" value="1"/>
</dbReference>
<dbReference type="Proteomes" id="UP000006701">
    <property type="component" value="Unassembled WGS sequence"/>
</dbReference>
<dbReference type="GO" id="GO:0043565">
    <property type="term" value="F:sequence-specific DNA binding"/>
    <property type="evidence" value="ECO:0007669"/>
    <property type="project" value="InterPro"/>
</dbReference>
<dbReference type="PANTHER" id="PTHR46796:SF6">
    <property type="entry name" value="ARAC SUBFAMILY"/>
    <property type="match status" value="1"/>
</dbReference>
<evidence type="ECO:0000256" key="2">
    <source>
        <dbReference type="ARBA" id="ARBA00022603"/>
    </source>
</evidence>
<keyword evidence="2" id="KW-0808">Transferase</keyword>
<dbReference type="GO" id="GO:0006281">
    <property type="term" value="P:DNA repair"/>
    <property type="evidence" value="ECO:0007669"/>
    <property type="project" value="InterPro"/>
</dbReference>